<organism evidence="8 9">
    <name type="scientific">Austropuccinia psidii MF-1</name>
    <dbReference type="NCBI Taxonomy" id="1389203"/>
    <lineage>
        <taxon>Eukaryota</taxon>
        <taxon>Fungi</taxon>
        <taxon>Dikarya</taxon>
        <taxon>Basidiomycota</taxon>
        <taxon>Pucciniomycotina</taxon>
        <taxon>Pucciniomycetes</taxon>
        <taxon>Pucciniales</taxon>
        <taxon>Sphaerophragmiaceae</taxon>
        <taxon>Austropuccinia</taxon>
    </lineage>
</organism>
<protein>
    <recommendedName>
        <fullName evidence="7">Reverse transcriptase RNase H-like domain-containing protein</fullName>
    </recommendedName>
</protein>
<evidence type="ECO:0000256" key="1">
    <source>
        <dbReference type="ARBA" id="ARBA00022679"/>
    </source>
</evidence>
<dbReference type="OrthoDB" id="3068303at2759"/>
<evidence type="ECO:0000256" key="3">
    <source>
        <dbReference type="ARBA" id="ARBA00022722"/>
    </source>
</evidence>
<keyword evidence="9" id="KW-1185">Reference proteome</keyword>
<keyword evidence="1" id="KW-0808">Transferase</keyword>
<dbReference type="GO" id="GO:0003964">
    <property type="term" value="F:RNA-directed DNA polymerase activity"/>
    <property type="evidence" value="ECO:0007669"/>
    <property type="project" value="UniProtKB-KW"/>
</dbReference>
<sequence>MEPLGIIEAEMMFPLPTRSIRLKSEFGIMNNHTSQHFILGSDYLNMYGINITNNKDRYFTIGKNERNLFAFHLEKKEITVTIQMKPTEARYEDRQMEFLFLVWTVEKLHYYPYGSALEVITNCNPIKSLLNKKTTNRHMLR</sequence>
<gene>
    <name evidence="8" type="ORF">O181_057967</name>
</gene>
<keyword evidence="2" id="KW-0548">Nucleotidyltransferase</keyword>
<dbReference type="GO" id="GO:0016787">
    <property type="term" value="F:hydrolase activity"/>
    <property type="evidence" value="ECO:0007669"/>
    <property type="project" value="UniProtKB-KW"/>
</dbReference>
<keyword evidence="3" id="KW-0540">Nuclease</keyword>
<feature type="domain" description="Reverse transcriptase RNase H-like" evidence="7">
    <location>
        <begin position="83"/>
        <end position="140"/>
    </location>
</feature>
<name>A0A9Q3EIT4_9BASI</name>
<evidence type="ECO:0000256" key="4">
    <source>
        <dbReference type="ARBA" id="ARBA00022759"/>
    </source>
</evidence>
<evidence type="ECO:0000259" key="7">
    <source>
        <dbReference type="Pfam" id="PF17917"/>
    </source>
</evidence>
<dbReference type="GO" id="GO:0004519">
    <property type="term" value="F:endonuclease activity"/>
    <property type="evidence" value="ECO:0007669"/>
    <property type="project" value="UniProtKB-KW"/>
</dbReference>
<evidence type="ECO:0000256" key="2">
    <source>
        <dbReference type="ARBA" id="ARBA00022695"/>
    </source>
</evidence>
<reference evidence="8" key="1">
    <citation type="submission" date="2021-03" db="EMBL/GenBank/DDBJ databases">
        <title>Draft genome sequence of rust myrtle Austropuccinia psidii MF-1, a brazilian biotype.</title>
        <authorList>
            <person name="Quecine M.C."/>
            <person name="Pachon D.M.R."/>
            <person name="Bonatelli M.L."/>
            <person name="Correr F.H."/>
            <person name="Franceschini L.M."/>
            <person name="Leite T.F."/>
            <person name="Margarido G.R.A."/>
            <person name="Almeida C.A."/>
            <person name="Ferrarezi J.A."/>
            <person name="Labate C.A."/>
        </authorList>
    </citation>
    <scope>NUCLEOTIDE SEQUENCE</scope>
    <source>
        <strain evidence="8">MF-1</strain>
    </source>
</reference>
<dbReference type="InterPro" id="IPR041373">
    <property type="entry name" value="RT_RNaseH"/>
</dbReference>
<dbReference type="AlphaFoldDB" id="A0A9Q3EIT4"/>
<keyword evidence="5" id="KW-0378">Hydrolase</keyword>
<comment type="caution">
    <text evidence="8">The sequence shown here is derived from an EMBL/GenBank/DDBJ whole genome shotgun (WGS) entry which is preliminary data.</text>
</comment>
<evidence type="ECO:0000313" key="8">
    <source>
        <dbReference type="EMBL" id="MBW0518252.1"/>
    </source>
</evidence>
<evidence type="ECO:0000256" key="5">
    <source>
        <dbReference type="ARBA" id="ARBA00022801"/>
    </source>
</evidence>
<dbReference type="Pfam" id="PF17917">
    <property type="entry name" value="RT_RNaseH"/>
    <property type="match status" value="1"/>
</dbReference>
<keyword evidence="4" id="KW-0255">Endonuclease</keyword>
<proteinExistence type="predicted"/>
<evidence type="ECO:0000313" key="9">
    <source>
        <dbReference type="Proteomes" id="UP000765509"/>
    </source>
</evidence>
<keyword evidence="6" id="KW-0695">RNA-directed DNA polymerase</keyword>
<dbReference type="EMBL" id="AVOT02026507">
    <property type="protein sequence ID" value="MBW0518252.1"/>
    <property type="molecule type" value="Genomic_DNA"/>
</dbReference>
<accession>A0A9Q3EIT4</accession>
<dbReference type="Proteomes" id="UP000765509">
    <property type="component" value="Unassembled WGS sequence"/>
</dbReference>
<evidence type="ECO:0000256" key="6">
    <source>
        <dbReference type="ARBA" id="ARBA00022918"/>
    </source>
</evidence>